<accession>A0A4C1YNU8</accession>
<evidence type="ECO:0000313" key="4">
    <source>
        <dbReference type="Proteomes" id="UP000299102"/>
    </source>
</evidence>
<evidence type="ECO:0000256" key="1">
    <source>
        <dbReference type="SAM" id="MobiDB-lite"/>
    </source>
</evidence>
<evidence type="ECO:0000256" key="2">
    <source>
        <dbReference type="SAM" id="Phobius"/>
    </source>
</evidence>
<organism evidence="3 4">
    <name type="scientific">Eumeta variegata</name>
    <name type="common">Bagworm moth</name>
    <name type="synonym">Eumeta japonica</name>
    <dbReference type="NCBI Taxonomy" id="151549"/>
    <lineage>
        <taxon>Eukaryota</taxon>
        <taxon>Metazoa</taxon>
        <taxon>Ecdysozoa</taxon>
        <taxon>Arthropoda</taxon>
        <taxon>Hexapoda</taxon>
        <taxon>Insecta</taxon>
        <taxon>Pterygota</taxon>
        <taxon>Neoptera</taxon>
        <taxon>Endopterygota</taxon>
        <taxon>Lepidoptera</taxon>
        <taxon>Glossata</taxon>
        <taxon>Ditrysia</taxon>
        <taxon>Tineoidea</taxon>
        <taxon>Psychidae</taxon>
        <taxon>Oiketicinae</taxon>
        <taxon>Eumeta</taxon>
    </lineage>
</organism>
<feature type="region of interest" description="Disordered" evidence="1">
    <location>
        <begin position="128"/>
        <end position="159"/>
    </location>
</feature>
<proteinExistence type="predicted"/>
<name>A0A4C1YNU8_EUMVA</name>
<keyword evidence="2" id="KW-0472">Membrane</keyword>
<sequence length="159" mass="17553">MDHFPWIRAGRAPLALHRSPALADAGSRPPRYLYLDCVLPPIVWQHIISVPDDVWMSGLPAALCLFMAFRNSSFNFFVYIILWGYQLAEIYVFVDVGDLSLFHCYRIFLAIAAPASSVTSAGRRAAARRCTPGAPAGLGTSRSAPPERPRRRGLGARPN</sequence>
<dbReference type="EMBL" id="BGZK01001274">
    <property type="protein sequence ID" value="GBP76067.1"/>
    <property type="molecule type" value="Genomic_DNA"/>
</dbReference>
<feature type="transmembrane region" description="Helical" evidence="2">
    <location>
        <begin position="76"/>
        <end position="94"/>
    </location>
</feature>
<keyword evidence="2" id="KW-0812">Transmembrane</keyword>
<evidence type="ECO:0000313" key="3">
    <source>
        <dbReference type="EMBL" id="GBP76067.1"/>
    </source>
</evidence>
<protein>
    <submittedName>
        <fullName evidence="3">Uncharacterized protein</fullName>
    </submittedName>
</protein>
<reference evidence="3 4" key="1">
    <citation type="journal article" date="2019" name="Commun. Biol.">
        <title>The bagworm genome reveals a unique fibroin gene that provides high tensile strength.</title>
        <authorList>
            <person name="Kono N."/>
            <person name="Nakamura H."/>
            <person name="Ohtoshi R."/>
            <person name="Tomita M."/>
            <person name="Numata K."/>
            <person name="Arakawa K."/>
        </authorList>
    </citation>
    <scope>NUCLEOTIDE SEQUENCE [LARGE SCALE GENOMIC DNA]</scope>
</reference>
<keyword evidence="2" id="KW-1133">Transmembrane helix</keyword>
<dbReference type="AlphaFoldDB" id="A0A4C1YNU8"/>
<gene>
    <name evidence="3" type="ORF">EVAR_44849_1</name>
</gene>
<dbReference type="Proteomes" id="UP000299102">
    <property type="component" value="Unassembled WGS sequence"/>
</dbReference>
<comment type="caution">
    <text evidence="3">The sequence shown here is derived from an EMBL/GenBank/DDBJ whole genome shotgun (WGS) entry which is preliminary data.</text>
</comment>
<keyword evidence="4" id="KW-1185">Reference proteome</keyword>
<feature type="compositionally biased region" description="Basic residues" evidence="1">
    <location>
        <begin position="149"/>
        <end position="159"/>
    </location>
</feature>
<feature type="transmembrane region" description="Helical" evidence="2">
    <location>
        <begin position="100"/>
        <end position="119"/>
    </location>
</feature>